<dbReference type="SMART" id="SM00184">
    <property type="entry name" value="RING"/>
    <property type="match status" value="2"/>
</dbReference>
<reference evidence="4" key="1">
    <citation type="journal article" date="2017" name="Front. Plant Sci.">
        <title>Climate Clever Clovers: New Paradigm to Reduce the Environmental Footprint of Ruminants by Breeding Low Methanogenic Forages Utilizing Haplotype Variation.</title>
        <authorList>
            <person name="Kaur P."/>
            <person name="Appels R."/>
            <person name="Bayer P.E."/>
            <person name="Keeble-Gagnere G."/>
            <person name="Wang J."/>
            <person name="Hirakawa H."/>
            <person name="Shirasawa K."/>
            <person name="Vercoe P."/>
            <person name="Stefanova K."/>
            <person name="Durmic Z."/>
            <person name="Nichols P."/>
            <person name="Revell C."/>
            <person name="Isobe S.N."/>
            <person name="Edwards D."/>
            <person name="Erskine W."/>
        </authorList>
    </citation>
    <scope>NUCLEOTIDE SEQUENCE [LARGE SCALE GENOMIC DNA]</scope>
    <source>
        <strain evidence="4">cv. Daliak</strain>
    </source>
</reference>
<dbReference type="PANTHER" id="PTHR47035:SF7">
    <property type="entry name" value="OS02G0528000 PROTEIN"/>
    <property type="match status" value="1"/>
</dbReference>
<dbReference type="Pfam" id="PF13639">
    <property type="entry name" value="zf-RING_2"/>
    <property type="match status" value="2"/>
</dbReference>
<dbReference type="PANTHER" id="PTHR47035">
    <property type="entry name" value="OS11G0150450 PROTEIN"/>
    <property type="match status" value="1"/>
</dbReference>
<feature type="domain" description="RING-type" evidence="2">
    <location>
        <begin position="101"/>
        <end position="144"/>
    </location>
</feature>
<proteinExistence type="predicted"/>
<dbReference type="InterPro" id="IPR001841">
    <property type="entry name" value="Znf_RING"/>
</dbReference>
<dbReference type="InterPro" id="IPR013083">
    <property type="entry name" value="Znf_RING/FYVE/PHD"/>
</dbReference>
<evidence type="ECO:0000313" key="4">
    <source>
        <dbReference type="Proteomes" id="UP000242715"/>
    </source>
</evidence>
<gene>
    <name evidence="3" type="ORF">TSUD_358810</name>
</gene>
<dbReference type="Gene3D" id="3.30.40.10">
    <property type="entry name" value="Zinc/RING finger domain, C3HC4 (zinc finger)"/>
    <property type="match status" value="2"/>
</dbReference>
<keyword evidence="1" id="KW-0863">Zinc-finger</keyword>
<dbReference type="InterPro" id="IPR053070">
    <property type="entry name" value="RING-type_E3_ubiquitin-ligase"/>
</dbReference>
<dbReference type="SUPFAM" id="SSF57850">
    <property type="entry name" value="RING/U-box"/>
    <property type="match status" value="2"/>
</dbReference>
<evidence type="ECO:0000313" key="3">
    <source>
        <dbReference type="EMBL" id="GAU33014.1"/>
    </source>
</evidence>
<name>A0A2Z6MKG8_TRISU</name>
<dbReference type="GO" id="GO:0008270">
    <property type="term" value="F:zinc ion binding"/>
    <property type="evidence" value="ECO:0007669"/>
    <property type="project" value="UniProtKB-KW"/>
</dbReference>
<protein>
    <recommendedName>
        <fullName evidence="2">RING-type domain-containing protein</fullName>
    </recommendedName>
</protein>
<dbReference type="PROSITE" id="PS50089">
    <property type="entry name" value="ZF_RING_2"/>
    <property type="match status" value="2"/>
</dbReference>
<organism evidence="3 4">
    <name type="scientific">Trifolium subterraneum</name>
    <name type="common">Subterranean clover</name>
    <dbReference type="NCBI Taxonomy" id="3900"/>
    <lineage>
        <taxon>Eukaryota</taxon>
        <taxon>Viridiplantae</taxon>
        <taxon>Streptophyta</taxon>
        <taxon>Embryophyta</taxon>
        <taxon>Tracheophyta</taxon>
        <taxon>Spermatophyta</taxon>
        <taxon>Magnoliopsida</taxon>
        <taxon>eudicotyledons</taxon>
        <taxon>Gunneridae</taxon>
        <taxon>Pentapetalae</taxon>
        <taxon>rosids</taxon>
        <taxon>fabids</taxon>
        <taxon>Fabales</taxon>
        <taxon>Fabaceae</taxon>
        <taxon>Papilionoideae</taxon>
        <taxon>50 kb inversion clade</taxon>
        <taxon>NPAAA clade</taxon>
        <taxon>Hologalegina</taxon>
        <taxon>IRL clade</taxon>
        <taxon>Trifolieae</taxon>
        <taxon>Trifolium</taxon>
    </lineage>
</organism>
<keyword evidence="1" id="KW-0479">Metal-binding</keyword>
<dbReference type="EMBL" id="DF973513">
    <property type="protein sequence ID" value="GAU33014.1"/>
    <property type="molecule type" value="Genomic_DNA"/>
</dbReference>
<dbReference type="OrthoDB" id="1887190at2759"/>
<dbReference type="CDD" id="cd16448">
    <property type="entry name" value="RING-H2"/>
    <property type="match status" value="2"/>
</dbReference>
<keyword evidence="4" id="KW-1185">Reference proteome</keyword>
<evidence type="ECO:0000259" key="2">
    <source>
        <dbReference type="PROSITE" id="PS50089"/>
    </source>
</evidence>
<dbReference type="Proteomes" id="UP000242715">
    <property type="component" value="Unassembled WGS sequence"/>
</dbReference>
<dbReference type="AlphaFoldDB" id="A0A2Z6MKG8"/>
<evidence type="ECO:0000256" key="1">
    <source>
        <dbReference type="PROSITE-ProRule" id="PRU00175"/>
    </source>
</evidence>
<keyword evidence="1" id="KW-0862">Zinc</keyword>
<sequence length="149" mass="17075">MPTRLLPPVKSFDSEQNIRHCPICMEEFKRGDLFQPFGVCGHEFHRGCLNSWLQRGKSTCPVCHLDLRRAEIETWANIAGMAMKLLPPVKSFDNEENIRHCPICMEVFKRGDLIQPSGVCDHEFHHGCLNSWLQRGKSTCPVCRLDLVV</sequence>
<accession>A0A2Z6MKG8</accession>
<feature type="domain" description="RING-type" evidence="2">
    <location>
        <begin position="21"/>
        <end position="64"/>
    </location>
</feature>